<name>A0A7T0G2M4_9BACT</name>
<evidence type="ECO:0000313" key="12">
    <source>
        <dbReference type="Proteomes" id="UP000594464"/>
    </source>
</evidence>
<dbReference type="InterPro" id="IPR010065">
    <property type="entry name" value="AA_ABC_transptr_permease_3TM"/>
</dbReference>
<dbReference type="KEGG" id="nva:G3M78_02725"/>
<dbReference type="Gene3D" id="1.10.3720.10">
    <property type="entry name" value="MetI-like"/>
    <property type="match status" value="1"/>
</dbReference>
<keyword evidence="6" id="KW-0029">Amino-acid transport</keyword>
<evidence type="ECO:0000256" key="9">
    <source>
        <dbReference type="RuleBase" id="RU363032"/>
    </source>
</evidence>
<evidence type="ECO:0000256" key="3">
    <source>
        <dbReference type="ARBA" id="ARBA00022448"/>
    </source>
</evidence>
<dbReference type="Pfam" id="PF00528">
    <property type="entry name" value="BPD_transp_1"/>
    <property type="match status" value="1"/>
</dbReference>
<evidence type="ECO:0000256" key="2">
    <source>
        <dbReference type="ARBA" id="ARBA00010072"/>
    </source>
</evidence>
<dbReference type="InterPro" id="IPR035906">
    <property type="entry name" value="MetI-like_sf"/>
</dbReference>
<evidence type="ECO:0000256" key="8">
    <source>
        <dbReference type="ARBA" id="ARBA00023136"/>
    </source>
</evidence>
<keyword evidence="4" id="KW-1003">Cell membrane</keyword>
<keyword evidence="5 9" id="KW-0812">Transmembrane</keyword>
<dbReference type="Proteomes" id="UP000594464">
    <property type="component" value="Chromosome"/>
</dbReference>
<comment type="similarity">
    <text evidence="2">Belongs to the binding-protein-dependent transport system permease family. HisMQ subfamily.</text>
</comment>
<evidence type="ECO:0000256" key="6">
    <source>
        <dbReference type="ARBA" id="ARBA00022970"/>
    </source>
</evidence>
<sequence>MNDRIFDWSYAWSLLPELGGALWITVLATVLGMIAALALGLVWAVLRKSKNRAVYWSTTTVVEFIRSTPLLVQIYFLFYVLPETGFRLNAFQTGVLALGLHYSAYLAEVYRAGIDSVQEGQWEAAKALNMSKAHTFRSIILPQALPPIIPAVGNYVIAMLKDTPMLSAITVLELLQTAKLIGSETFRYIEPLTLVGLLFLMLSLLASRMTRYLERRYAQ</sequence>
<dbReference type="NCBIfam" id="TIGR03003">
    <property type="entry name" value="ectoine_ehuD"/>
    <property type="match status" value="1"/>
</dbReference>
<comment type="subcellular location">
    <subcellularLocation>
        <location evidence="1">Cell inner membrane</location>
        <topology evidence="1">Multi-pass membrane protein</topology>
    </subcellularLocation>
    <subcellularLocation>
        <location evidence="9">Cell membrane</location>
        <topology evidence="9">Multi-pass membrane protein</topology>
    </subcellularLocation>
</comment>
<feature type="transmembrane region" description="Helical" evidence="9">
    <location>
        <begin position="188"/>
        <end position="206"/>
    </location>
</feature>
<evidence type="ECO:0000313" key="11">
    <source>
        <dbReference type="EMBL" id="QPJ64366.1"/>
    </source>
</evidence>
<protein>
    <submittedName>
        <fullName evidence="11">Ectoine/hydroxyectoine ABC transporter permease subunit EhuD</fullName>
    </submittedName>
</protein>
<dbReference type="PANTHER" id="PTHR30614">
    <property type="entry name" value="MEMBRANE COMPONENT OF AMINO ACID ABC TRANSPORTER"/>
    <property type="match status" value="1"/>
</dbReference>
<proteinExistence type="inferred from homology"/>
<feature type="domain" description="ABC transmembrane type-1" evidence="10">
    <location>
        <begin position="22"/>
        <end position="210"/>
    </location>
</feature>
<reference evidence="12" key="1">
    <citation type="submission" date="2020-02" db="EMBL/GenBank/DDBJ databases">
        <title>Genomic and physiological characterization of two novel Nitrospinaceae genera.</title>
        <authorList>
            <person name="Mueller A.J."/>
            <person name="Jung M.-Y."/>
            <person name="Strachan C.R."/>
            <person name="Herbold C.W."/>
            <person name="Kirkegaard R.H."/>
            <person name="Daims H."/>
        </authorList>
    </citation>
    <scope>NUCLEOTIDE SEQUENCE [LARGE SCALE GENOMIC DNA]</scope>
</reference>
<dbReference type="EMBL" id="CP048620">
    <property type="protein sequence ID" value="QPJ64366.1"/>
    <property type="molecule type" value="Genomic_DNA"/>
</dbReference>
<keyword evidence="8 9" id="KW-0472">Membrane</keyword>
<dbReference type="InterPro" id="IPR043429">
    <property type="entry name" value="ArtM/GltK/GlnP/TcyL/YhdX-like"/>
</dbReference>
<accession>A0A7T0G2M4</accession>
<keyword evidence="3 9" id="KW-0813">Transport</keyword>
<evidence type="ECO:0000256" key="1">
    <source>
        <dbReference type="ARBA" id="ARBA00004429"/>
    </source>
</evidence>
<keyword evidence="7 9" id="KW-1133">Transmembrane helix</keyword>
<dbReference type="PROSITE" id="PS50928">
    <property type="entry name" value="ABC_TM1"/>
    <property type="match status" value="1"/>
</dbReference>
<dbReference type="PANTHER" id="PTHR30614:SF0">
    <property type="entry name" value="L-CYSTINE TRANSPORT SYSTEM PERMEASE PROTEIN TCYL"/>
    <property type="match status" value="1"/>
</dbReference>
<dbReference type="InterPro" id="IPR014341">
    <property type="entry name" value="Ectoine_EhuD"/>
</dbReference>
<dbReference type="GO" id="GO:0022857">
    <property type="term" value="F:transmembrane transporter activity"/>
    <property type="evidence" value="ECO:0007669"/>
    <property type="project" value="InterPro"/>
</dbReference>
<dbReference type="SUPFAM" id="SSF161098">
    <property type="entry name" value="MetI-like"/>
    <property type="match status" value="1"/>
</dbReference>
<feature type="transmembrane region" description="Helical" evidence="9">
    <location>
        <begin position="20"/>
        <end position="46"/>
    </location>
</feature>
<gene>
    <name evidence="11" type="primary">ehuD</name>
    <name evidence="11" type="ORF">G3M78_02725</name>
</gene>
<dbReference type="CDD" id="cd06261">
    <property type="entry name" value="TM_PBP2"/>
    <property type="match status" value="1"/>
</dbReference>
<evidence type="ECO:0000256" key="7">
    <source>
        <dbReference type="ARBA" id="ARBA00022989"/>
    </source>
</evidence>
<evidence type="ECO:0000259" key="10">
    <source>
        <dbReference type="PROSITE" id="PS50928"/>
    </source>
</evidence>
<dbReference type="GO" id="GO:0006865">
    <property type="term" value="P:amino acid transport"/>
    <property type="evidence" value="ECO:0007669"/>
    <property type="project" value="UniProtKB-KW"/>
</dbReference>
<dbReference type="AlphaFoldDB" id="A0A7T0G2M4"/>
<dbReference type="InterPro" id="IPR000515">
    <property type="entry name" value="MetI-like"/>
</dbReference>
<dbReference type="GO" id="GO:0043190">
    <property type="term" value="C:ATP-binding cassette (ABC) transporter complex"/>
    <property type="evidence" value="ECO:0007669"/>
    <property type="project" value="InterPro"/>
</dbReference>
<organism evidence="11 12">
    <name type="scientific">Candidatus Nitrohelix vancouverensis</name>
    <dbReference type="NCBI Taxonomy" id="2705534"/>
    <lineage>
        <taxon>Bacteria</taxon>
        <taxon>Pseudomonadati</taxon>
        <taxon>Nitrospinota/Tectimicrobiota group</taxon>
        <taxon>Nitrospinota</taxon>
        <taxon>Nitrospinia</taxon>
        <taxon>Nitrospinales</taxon>
        <taxon>Nitrospinaceae</taxon>
        <taxon>Candidatus Nitrohelix</taxon>
    </lineage>
</organism>
<dbReference type="NCBIfam" id="TIGR01726">
    <property type="entry name" value="HEQRo_perm_3TM"/>
    <property type="match status" value="1"/>
</dbReference>
<evidence type="ECO:0000256" key="5">
    <source>
        <dbReference type="ARBA" id="ARBA00022692"/>
    </source>
</evidence>
<evidence type="ECO:0000256" key="4">
    <source>
        <dbReference type="ARBA" id="ARBA00022475"/>
    </source>
</evidence>